<evidence type="ECO:0000256" key="4">
    <source>
        <dbReference type="ARBA" id="ARBA00022801"/>
    </source>
</evidence>
<evidence type="ECO:0000256" key="3">
    <source>
        <dbReference type="ARBA" id="ARBA00022723"/>
    </source>
</evidence>
<dbReference type="AlphaFoldDB" id="A0A062V8D6"/>
<dbReference type="GO" id="GO:0004222">
    <property type="term" value="F:metalloendopeptidase activity"/>
    <property type="evidence" value="ECO:0007669"/>
    <property type="project" value="TreeGrafter"/>
</dbReference>
<dbReference type="InterPro" id="IPR050570">
    <property type="entry name" value="Cell_wall_metabolism_enzyme"/>
</dbReference>
<evidence type="ECO:0000256" key="2">
    <source>
        <dbReference type="ARBA" id="ARBA00022670"/>
    </source>
</evidence>
<dbReference type="PATRIC" id="fig|1280954.3.peg.2215"/>
<keyword evidence="5" id="KW-0862">Zinc</keyword>
<dbReference type="STRING" id="1280954.HPO_10927"/>
<sequence length="457" mass="48724">MKRTRKPPRIPVAVRRLDMTSRTAERIGGGAVILIILALFLLVRAEPETLKPLSLLQINDLRAEAGQTETVTRNGTVTASVSAMDVLEVLGASPEDATAAAVALRDASPTRGQRLRPGTALSAWFEAGEDGRERLAGVSAKLSPKATLVASRSSDGRFKANLLSARTTTALHRVAGRIDTSLADAIIAGGGTRQHADMFAGLFPEDPALAKGGRKGERFDAVIEVVTDERGNFLEAGDLVFAAFNGAKTSGSWYRFTPEDTGLPEFFSRSGVAGDEFLLRDPVRGGEMSSGFGNRMHPITGEMLLHAGIDFRAPVGTPIRAAGSGLVTDMRYGEGYGWFVRIRHERGYETVYAHMSGFAENLTPGRTVMRGEVIGYVGSTGSSTGAHLHYEVLRNGFYVNPETLALPTGRDITGNKTVLAAFEAQRDAIDTFRNEAAGGQLFAATASTARMTNAPAP</sequence>
<dbReference type="InterPro" id="IPR016047">
    <property type="entry name" value="M23ase_b-sheet_dom"/>
</dbReference>
<evidence type="ECO:0000313" key="9">
    <source>
        <dbReference type="Proteomes" id="UP000027100"/>
    </source>
</evidence>
<dbReference type="GO" id="GO:0006508">
    <property type="term" value="P:proteolysis"/>
    <property type="evidence" value="ECO:0007669"/>
    <property type="project" value="UniProtKB-KW"/>
</dbReference>
<keyword evidence="2" id="KW-0645">Protease</keyword>
<evidence type="ECO:0000256" key="5">
    <source>
        <dbReference type="ARBA" id="ARBA00022833"/>
    </source>
</evidence>
<dbReference type="InterPro" id="IPR011055">
    <property type="entry name" value="Dup_hybrid_motif"/>
</dbReference>
<dbReference type="Proteomes" id="UP000027100">
    <property type="component" value="Unassembled WGS sequence"/>
</dbReference>
<dbReference type="PANTHER" id="PTHR21666">
    <property type="entry name" value="PEPTIDASE-RELATED"/>
    <property type="match status" value="1"/>
</dbReference>
<reference evidence="8 9" key="1">
    <citation type="journal article" date="2014" name="Antonie Van Leeuwenhoek">
        <title>Hyphomonas beringensis sp. nov. and Hyphomonas chukchiensis sp. nov., isolated from surface seawater of the Bering Sea and Chukchi Sea.</title>
        <authorList>
            <person name="Li C."/>
            <person name="Lai Q."/>
            <person name="Li G."/>
            <person name="Dong C."/>
            <person name="Wang J."/>
            <person name="Liao Y."/>
            <person name="Shao Z."/>
        </authorList>
    </citation>
    <scope>NUCLEOTIDE SEQUENCE [LARGE SCALE GENOMIC DNA]</scope>
    <source>
        <strain evidence="8 9">PS728</strain>
    </source>
</reference>
<evidence type="ECO:0000256" key="1">
    <source>
        <dbReference type="ARBA" id="ARBA00001947"/>
    </source>
</evidence>
<dbReference type="CDD" id="cd12797">
    <property type="entry name" value="M23_peptidase"/>
    <property type="match status" value="1"/>
</dbReference>
<keyword evidence="3" id="KW-0479">Metal-binding</keyword>
<dbReference type="Gene3D" id="3.10.450.350">
    <property type="match status" value="1"/>
</dbReference>
<dbReference type="eggNOG" id="COG0739">
    <property type="taxonomic scope" value="Bacteria"/>
</dbReference>
<name>A0A062V8D6_9PROT</name>
<dbReference type="PANTHER" id="PTHR21666:SF288">
    <property type="entry name" value="CELL DIVISION PROTEIN YTFB"/>
    <property type="match status" value="1"/>
</dbReference>
<keyword evidence="4" id="KW-0378">Hydrolase</keyword>
<accession>A0A062V8D6</accession>
<comment type="cofactor">
    <cofactor evidence="1">
        <name>Zn(2+)</name>
        <dbReference type="ChEBI" id="CHEBI:29105"/>
    </cofactor>
</comment>
<proteinExistence type="predicted"/>
<evidence type="ECO:0000313" key="8">
    <source>
        <dbReference type="EMBL" id="KCZ98413.1"/>
    </source>
</evidence>
<feature type="domain" description="M23ase beta-sheet core" evidence="7">
    <location>
        <begin position="306"/>
        <end position="401"/>
    </location>
</feature>
<dbReference type="Gene3D" id="2.70.70.10">
    <property type="entry name" value="Glucose Permease (Domain IIA)"/>
    <property type="match status" value="1"/>
</dbReference>
<evidence type="ECO:0000259" key="7">
    <source>
        <dbReference type="Pfam" id="PF01551"/>
    </source>
</evidence>
<dbReference type="Pfam" id="PF01551">
    <property type="entry name" value="Peptidase_M23"/>
    <property type="match status" value="1"/>
</dbReference>
<protein>
    <submittedName>
        <fullName evidence="8">M23 family peptidase</fullName>
    </submittedName>
</protein>
<keyword evidence="6" id="KW-0482">Metalloprotease</keyword>
<keyword evidence="9" id="KW-1185">Reference proteome</keyword>
<gene>
    <name evidence="8" type="ORF">HPO_10927</name>
</gene>
<dbReference type="GO" id="GO:0046872">
    <property type="term" value="F:metal ion binding"/>
    <property type="evidence" value="ECO:0007669"/>
    <property type="project" value="UniProtKB-KW"/>
</dbReference>
<evidence type="ECO:0000256" key="6">
    <source>
        <dbReference type="ARBA" id="ARBA00023049"/>
    </source>
</evidence>
<dbReference type="EMBL" id="ARYM01000011">
    <property type="protein sequence ID" value="KCZ98413.1"/>
    <property type="molecule type" value="Genomic_DNA"/>
</dbReference>
<comment type="caution">
    <text evidence="8">The sequence shown here is derived from an EMBL/GenBank/DDBJ whole genome shotgun (WGS) entry which is preliminary data.</text>
</comment>
<organism evidence="8 9">
    <name type="scientific">Hyphomonas polymorpha PS728</name>
    <dbReference type="NCBI Taxonomy" id="1280954"/>
    <lineage>
        <taxon>Bacteria</taxon>
        <taxon>Pseudomonadati</taxon>
        <taxon>Pseudomonadota</taxon>
        <taxon>Alphaproteobacteria</taxon>
        <taxon>Hyphomonadales</taxon>
        <taxon>Hyphomonadaceae</taxon>
        <taxon>Hyphomonas</taxon>
    </lineage>
</organism>
<dbReference type="SUPFAM" id="SSF51261">
    <property type="entry name" value="Duplicated hybrid motif"/>
    <property type="match status" value="1"/>
</dbReference>